<name>A0A0D8IAY7_9CLOT</name>
<dbReference type="AlphaFoldDB" id="A0A0D8IAY7"/>
<dbReference type="EMBL" id="CP009687">
    <property type="protein sequence ID" value="AKL97352.1"/>
    <property type="molecule type" value="Genomic_DNA"/>
</dbReference>
<dbReference type="KEGG" id="cace:CACET_c39260"/>
<dbReference type="InterPro" id="IPR010001">
    <property type="entry name" value="BofA"/>
</dbReference>
<sequence length="90" mass="9699">MIMGFELSIILAYAFGLILLYIVGWILLIPIKLIIKLIWNGVIGGAMLLLVNLIGGIFGITIVINPINALIAGFLGVPGVILLLILQYIL</sequence>
<keyword evidence="2" id="KW-1185">Reference proteome</keyword>
<protein>
    <submittedName>
        <fullName evidence="1">SigmaK-factor processing regulatory protein BofA</fullName>
    </submittedName>
</protein>
<proteinExistence type="predicted"/>
<dbReference type="PATRIC" id="fig|84022.5.peg.1179"/>
<dbReference type="Pfam" id="PF07441">
    <property type="entry name" value="BofA"/>
    <property type="match status" value="1"/>
</dbReference>
<gene>
    <name evidence="1" type="ORF">CACET_c39260</name>
</gene>
<organism evidence="1 2">
    <name type="scientific">Clostridium aceticum</name>
    <dbReference type="NCBI Taxonomy" id="84022"/>
    <lineage>
        <taxon>Bacteria</taxon>
        <taxon>Bacillati</taxon>
        <taxon>Bacillota</taxon>
        <taxon>Clostridia</taxon>
        <taxon>Eubacteriales</taxon>
        <taxon>Clostridiaceae</taxon>
        <taxon>Clostridium</taxon>
    </lineage>
</organism>
<dbReference type="NCBIfam" id="TIGR02862">
    <property type="entry name" value="spore_BofA"/>
    <property type="match status" value="1"/>
</dbReference>
<evidence type="ECO:0000313" key="1">
    <source>
        <dbReference type="EMBL" id="AKL97352.1"/>
    </source>
</evidence>
<reference evidence="1 2" key="1">
    <citation type="submission" date="2014-10" db="EMBL/GenBank/DDBJ databases">
        <title>Genome sequence of Clostridium aceticum DSM 1496.</title>
        <authorList>
            <person name="Poehlein A."/>
            <person name="Schiel-Bengelsdorf B."/>
            <person name="Gottschalk G."/>
            <person name="Duerre P."/>
            <person name="Daniel R."/>
        </authorList>
    </citation>
    <scope>NUCLEOTIDE SEQUENCE [LARGE SCALE GENOMIC DNA]</scope>
    <source>
        <strain evidence="1 2">DSM 1496</strain>
    </source>
</reference>
<evidence type="ECO:0000313" key="2">
    <source>
        <dbReference type="Proteomes" id="UP000035704"/>
    </source>
</evidence>
<accession>A0A0D8IAY7</accession>
<dbReference type="STRING" id="84022.CACET_c39260"/>
<dbReference type="OrthoDB" id="1699162at2"/>
<dbReference type="Proteomes" id="UP000035704">
    <property type="component" value="Chromosome"/>
</dbReference>